<dbReference type="GO" id="GO:0106430">
    <property type="term" value="F:dihydroorotate dehydrogenase (quinone) activity"/>
    <property type="evidence" value="ECO:0007669"/>
    <property type="project" value="UniProtKB-EC"/>
</dbReference>
<dbReference type="PROSITE" id="PS00911">
    <property type="entry name" value="DHODEHASE_1"/>
    <property type="match status" value="1"/>
</dbReference>
<keyword evidence="14" id="KW-1185">Reference proteome</keyword>
<keyword evidence="11" id="KW-0496">Mitochondrion</keyword>
<dbReference type="Pfam" id="PF01180">
    <property type="entry name" value="DHO_dh"/>
    <property type="match status" value="1"/>
</dbReference>
<dbReference type="AlphaFoldDB" id="A0A1U7LRV7"/>
<protein>
    <recommendedName>
        <fullName evidence="5 11">Dihydroorotate dehydrogenase (quinone), mitochondrial</fullName>
        <shortName evidence="11">DHOdehase</shortName>
        <ecNumber evidence="4 11">1.3.5.2</ecNumber>
    </recommendedName>
</protein>
<dbReference type="NCBIfam" id="TIGR01036">
    <property type="entry name" value="pyrD_sub2"/>
    <property type="match status" value="1"/>
</dbReference>
<comment type="subcellular location">
    <subcellularLocation>
        <location evidence="1">Membrane</location>
    </subcellularLocation>
    <subcellularLocation>
        <location evidence="11">Mitochondrion inner membrane</location>
        <topology evidence="11">Single-pass membrane protein</topology>
    </subcellularLocation>
</comment>
<evidence type="ECO:0000313" key="13">
    <source>
        <dbReference type="EMBL" id="OLL25282.1"/>
    </source>
</evidence>
<accession>A0A1U7LRV7</accession>
<evidence type="ECO:0000256" key="6">
    <source>
        <dbReference type="ARBA" id="ARBA00022630"/>
    </source>
</evidence>
<evidence type="ECO:0000256" key="10">
    <source>
        <dbReference type="ARBA" id="ARBA00048639"/>
    </source>
</evidence>
<comment type="catalytic activity">
    <reaction evidence="10 11">
        <text>(S)-dihydroorotate + a quinone = orotate + a quinol</text>
        <dbReference type="Rhea" id="RHEA:30187"/>
        <dbReference type="ChEBI" id="CHEBI:24646"/>
        <dbReference type="ChEBI" id="CHEBI:30839"/>
        <dbReference type="ChEBI" id="CHEBI:30864"/>
        <dbReference type="ChEBI" id="CHEBI:132124"/>
        <dbReference type="EC" id="1.3.5.2"/>
    </reaction>
</comment>
<gene>
    <name evidence="13" type="ORF">NEOLI_005169</name>
</gene>
<dbReference type="GO" id="GO:0044205">
    <property type="term" value="P:'de novo' UMP biosynthetic process"/>
    <property type="evidence" value="ECO:0007669"/>
    <property type="project" value="UniProtKB-UniPathway"/>
</dbReference>
<dbReference type="Proteomes" id="UP000186594">
    <property type="component" value="Unassembled WGS sequence"/>
</dbReference>
<proteinExistence type="inferred from homology"/>
<comment type="cofactor">
    <cofactor evidence="11">
        <name>FMN</name>
        <dbReference type="ChEBI" id="CHEBI:58210"/>
    </cofactor>
    <text evidence="11">Binds 1 FMN per subunit.</text>
</comment>
<dbReference type="InterPro" id="IPR001295">
    <property type="entry name" value="Dihydroorotate_DH_CS"/>
</dbReference>
<dbReference type="UniPathway" id="UPA00070">
    <property type="reaction ID" value="UER00946"/>
</dbReference>
<keyword evidence="8 11" id="KW-0560">Oxidoreductase</keyword>
<organism evidence="13 14">
    <name type="scientific">Neolecta irregularis (strain DAH-3)</name>
    <dbReference type="NCBI Taxonomy" id="1198029"/>
    <lineage>
        <taxon>Eukaryota</taxon>
        <taxon>Fungi</taxon>
        <taxon>Dikarya</taxon>
        <taxon>Ascomycota</taxon>
        <taxon>Taphrinomycotina</taxon>
        <taxon>Neolectales</taxon>
        <taxon>Neolectaceae</taxon>
        <taxon>Neolecta</taxon>
    </lineage>
</organism>
<dbReference type="Gene3D" id="3.20.20.70">
    <property type="entry name" value="Aldolase class I"/>
    <property type="match status" value="1"/>
</dbReference>
<feature type="domain" description="Dihydroorotate dehydrogenase catalytic" evidence="12">
    <location>
        <begin position="108"/>
        <end position="444"/>
    </location>
</feature>
<dbReference type="PANTHER" id="PTHR48109:SF4">
    <property type="entry name" value="DIHYDROOROTATE DEHYDROGENASE (QUINONE), MITOCHONDRIAL"/>
    <property type="match status" value="1"/>
</dbReference>
<keyword evidence="7 11" id="KW-0288">FMN</keyword>
<dbReference type="GO" id="GO:0006207">
    <property type="term" value="P:'de novo' pyrimidine nucleobase biosynthetic process"/>
    <property type="evidence" value="ECO:0007669"/>
    <property type="project" value="InterPro"/>
</dbReference>
<dbReference type="STRING" id="1198029.A0A1U7LRV7"/>
<evidence type="ECO:0000256" key="8">
    <source>
        <dbReference type="ARBA" id="ARBA00023002"/>
    </source>
</evidence>
<evidence type="ECO:0000256" key="9">
    <source>
        <dbReference type="ARBA" id="ARBA00023136"/>
    </source>
</evidence>
<keyword evidence="9" id="KW-0472">Membrane</keyword>
<dbReference type="OMA" id="IYGTDTR"/>
<sequence>MQRPILEAIHITSRRSATQLHSKRRLFTSNAQPSLSSRLNDVILGLTALAGASFFAYYAFDSRAGVHRHVIVPLLHAFTEPEDAHKIAIDILKWGLSPRDTKPDSEQLAVQLWGRKLSNPIGIAAGFDKHGEAVDGLFNLGFSYVEVGTVTPEPQPGNAKPRYFRLPVDKATINRYGFNSDGHRVVAQRLRDRIRIRTHLFHKSSHTKKLMPLSPNPLGPLNLSRSLHCGKLLGVNLGKNKDGDEIGDYVLGVQNLGPYADVLIVNVSSPNTPGLRQLQRKDTLENLLAAVVGERDKLPGPRVPVCVKIAPDLDTEEIQGIACAVEKSGIDGVIVSNSTIQRPSTLTPGIHLSIFSAANLDPHINEQGGLSGPPLKPLALQTLRTLRRHVPDSVVIIGCGGICTGKDAIEYARAGADFVQVYTSFGYDGPGLPRRLKDEILEELDGKRWAEIVGRA</sequence>
<dbReference type="EMBL" id="LXFE01000456">
    <property type="protein sequence ID" value="OLL25282.1"/>
    <property type="molecule type" value="Genomic_DNA"/>
</dbReference>
<dbReference type="GO" id="GO:0005743">
    <property type="term" value="C:mitochondrial inner membrane"/>
    <property type="evidence" value="ECO:0007669"/>
    <property type="project" value="UniProtKB-SubCell"/>
</dbReference>
<comment type="pathway">
    <text evidence="2 11">Pyrimidine metabolism; UMP biosynthesis via de novo pathway; orotate from (S)-dihydroorotate (quinone route): step 1/1.</text>
</comment>
<evidence type="ECO:0000256" key="4">
    <source>
        <dbReference type="ARBA" id="ARBA00012791"/>
    </source>
</evidence>
<comment type="similarity">
    <text evidence="3 11">Belongs to the dihydroorotate dehydrogenase family. Type 2 subfamily.</text>
</comment>
<dbReference type="InterPro" id="IPR005719">
    <property type="entry name" value="Dihydroorotate_DH_2"/>
</dbReference>
<dbReference type="InterPro" id="IPR050074">
    <property type="entry name" value="DHO_dehydrogenase"/>
</dbReference>
<evidence type="ECO:0000256" key="5">
    <source>
        <dbReference type="ARBA" id="ARBA00017599"/>
    </source>
</evidence>
<keyword evidence="11" id="KW-0999">Mitochondrion inner membrane</keyword>
<reference evidence="13 14" key="1">
    <citation type="submission" date="2016-04" db="EMBL/GenBank/DDBJ databases">
        <title>Evolutionary innovation and constraint leading to complex multicellularity in the Ascomycota.</title>
        <authorList>
            <person name="Cisse O."/>
            <person name="Nguyen A."/>
            <person name="Hewitt D.A."/>
            <person name="Jedd G."/>
            <person name="Stajich J.E."/>
        </authorList>
    </citation>
    <scope>NUCLEOTIDE SEQUENCE [LARGE SCALE GENOMIC DNA]</scope>
    <source>
        <strain evidence="13 14">DAH-3</strain>
    </source>
</reference>
<dbReference type="CDD" id="cd04738">
    <property type="entry name" value="DHOD_2_like"/>
    <property type="match status" value="1"/>
</dbReference>
<evidence type="ECO:0000256" key="3">
    <source>
        <dbReference type="ARBA" id="ARBA00005359"/>
    </source>
</evidence>
<dbReference type="EC" id="1.3.5.2" evidence="4 11"/>
<name>A0A1U7LRV7_NEOID</name>
<evidence type="ECO:0000256" key="1">
    <source>
        <dbReference type="ARBA" id="ARBA00004370"/>
    </source>
</evidence>
<dbReference type="InterPro" id="IPR013785">
    <property type="entry name" value="Aldolase_TIM"/>
</dbReference>
<dbReference type="OrthoDB" id="14784at2759"/>
<evidence type="ECO:0000313" key="14">
    <source>
        <dbReference type="Proteomes" id="UP000186594"/>
    </source>
</evidence>
<dbReference type="PANTHER" id="PTHR48109">
    <property type="entry name" value="DIHYDROOROTATE DEHYDROGENASE (QUINONE), MITOCHONDRIAL-RELATED"/>
    <property type="match status" value="1"/>
</dbReference>
<dbReference type="PROSITE" id="PS00912">
    <property type="entry name" value="DHODEHASE_2"/>
    <property type="match status" value="1"/>
</dbReference>
<dbReference type="SUPFAM" id="SSF51395">
    <property type="entry name" value="FMN-linked oxidoreductases"/>
    <property type="match status" value="1"/>
</dbReference>
<evidence type="ECO:0000256" key="11">
    <source>
        <dbReference type="RuleBase" id="RU361255"/>
    </source>
</evidence>
<dbReference type="InterPro" id="IPR005720">
    <property type="entry name" value="Dihydroorotate_DH_cat"/>
</dbReference>
<evidence type="ECO:0000259" key="12">
    <source>
        <dbReference type="Pfam" id="PF01180"/>
    </source>
</evidence>
<evidence type="ECO:0000256" key="2">
    <source>
        <dbReference type="ARBA" id="ARBA00005161"/>
    </source>
</evidence>
<keyword evidence="6 11" id="KW-0285">Flavoprotein</keyword>
<evidence type="ECO:0000256" key="7">
    <source>
        <dbReference type="ARBA" id="ARBA00022643"/>
    </source>
</evidence>
<comment type="caution">
    <text evidence="13">The sequence shown here is derived from an EMBL/GenBank/DDBJ whole genome shotgun (WGS) entry which is preliminary data.</text>
</comment>